<dbReference type="CDD" id="cd00063">
    <property type="entry name" value="FN3"/>
    <property type="match status" value="1"/>
</dbReference>
<comment type="caution">
    <text evidence="1">The sequence shown here is derived from an EMBL/GenBank/DDBJ whole genome shotgun (WGS) entry which is preliminary data.</text>
</comment>
<evidence type="ECO:0008006" key="3">
    <source>
        <dbReference type="Google" id="ProtNLM"/>
    </source>
</evidence>
<accession>A0A235BYY0</accession>
<organism evidence="1 2">
    <name type="scientific">candidate division WOR-3 bacterium JGI_Cruoil_03_51_56</name>
    <dbReference type="NCBI Taxonomy" id="1973747"/>
    <lineage>
        <taxon>Bacteria</taxon>
        <taxon>Bacteria division WOR-3</taxon>
    </lineage>
</organism>
<protein>
    <recommendedName>
        <fullName evidence="3">Fibronectin type-III domain-containing protein</fullName>
    </recommendedName>
</protein>
<proteinExistence type="predicted"/>
<evidence type="ECO:0000313" key="1">
    <source>
        <dbReference type="EMBL" id="OYD17422.1"/>
    </source>
</evidence>
<dbReference type="Proteomes" id="UP000215559">
    <property type="component" value="Unassembled WGS sequence"/>
</dbReference>
<reference evidence="1 2" key="1">
    <citation type="submission" date="2017-07" db="EMBL/GenBank/DDBJ databases">
        <title>Recovery of genomes from metagenomes via a dereplication, aggregation, and scoring strategy.</title>
        <authorList>
            <person name="Sieber C.M."/>
            <person name="Probst A.J."/>
            <person name="Sharrar A."/>
            <person name="Thomas B.C."/>
            <person name="Hess M."/>
            <person name="Tringe S.G."/>
            <person name="Banfield J.F."/>
        </authorList>
    </citation>
    <scope>NUCLEOTIDE SEQUENCE [LARGE SCALE GENOMIC DNA]</scope>
    <source>
        <strain evidence="1">JGI_Cruoil_03_51_56</strain>
    </source>
</reference>
<dbReference type="InterPro" id="IPR036116">
    <property type="entry name" value="FN3_sf"/>
</dbReference>
<sequence length="241" mass="25993">MKKVAIAVAGFAIFTVVLIRCDMVIGGPPVGVRIEAADQSDSTVMISWTAPSEGTPDIYLVYFKGVGEHSYTPVAETDKSSFVHNPHGVTGVYKVMARFGAKTYEAFLKPSTVPVYTDSVILAELNASGNSGYGWSASSGRASTYSMLEEASADYVDLYITDFVQGLSGPVYSIASPDYGPTDPGDSVPTAAWHVTGFTEGLQYEQGLLPSYDETVYLDYQEITTVPYVLAVTPRMAIMQW</sequence>
<dbReference type="InterPro" id="IPR003961">
    <property type="entry name" value="FN3_dom"/>
</dbReference>
<dbReference type="SUPFAM" id="SSF49265">
    <property type="entry name" value="Fibronectin type III"/>
    <property type="match status" value="1"/>
</dbReference>
<evidence type="ECO:0000313" key="2">
    <source>
        <dbReference type="Proteomes" id="UP000215559"/>
    </source>
</evidence>
<gene>
    <name evidence="1" type="ORF">CH330_00185</name>
</gene>
<name>A0A235BYY0_UNCW3</name>
<dbReference type="AlphaFoldDB" id="A0A235BYY0"/>
<dbReference type="EMBL" id="NOZP01000004">
    <property type="protein sequence ID" value="OYD17422.1"/>
    <property type="molecule type" value="Genomic_DNA"/>
</dbReference>